<keyword evidence="6 7" id="KW-0472">Membrane</keyword>
<keyword evidence="3" id="KW-1003">Cell membrane</keyword>
<feature type="transmembrane region" description="Helical" evidence="7">
    <location>
        <begin position="118"/>
        <end position="143"/>
    </location>
</feature>
<gene>
    <name evidence="8" type="ORF">BRYFOR_05049</name>
</gene>
<keyword evidence="2" id="KW-0813">Transport</keyword>
<evidence type="ECO:0000256" key="1">
    <source>
        <dbReference type="ARBA" id="ARBA00004651"/>
    </source>
</evidence>
<comment type="subcellular location">
    <subcellularLocation>
        <location evidence="1">Cell membrane</location>
        <topology evidence="1">Multi-pass membrane protein</topology>
    </subcellularLocation>
</comment>
<name>C6L8W0_9FIRM</name>
<dbReference type="GO" id="GO:0005886">
    <property type="term" value="C:plasma membrane"/>
    <property type="evidence" value="ECO:0007669"/>
    <property type="project" value="UniProtKB-SubCell"/>
</dbReference>
<reference evidence="8" key="1">
    <citation type="submission" date="2009-07" db="EMBL/GenBank/DDBJ databases">
        <authorList>
            <person name="Weinstock G."/>
            <person name="Sodergren E."/>
            <person name="Clifton S."/>
            <person name="Fulton L."/>
            <person name="Fulton B."/>
            <person name="Courtney L."/>
            <person name="Fronick C."/>
            <person name="Harrison M."/>
            <person name="Strong C."/>
            <person name="Farmer C."/>
            <person name="Delahaunty K."/>
            <person name="Markovic C."/>
            <person name="Hall O."/>
            <person name="Minx P."/>
            <person name="Tomlinson C."/>
            <person name="Mitreva M."/>
            <person name="Nelson J."/>
            <person name="Hou S."/>
            <person name="Wollam A."/>
            <person name="Pepin K.H."/>
            <person name="Johnson M."/>
            <person name="Bhonagiri V."/>
            <person name="Nash W.E."/>
            <person name="Warren W."/>
            <person name="Chinwalla A."/>
            <person name="Mardis E.R."/>
            <person name="Wilson R.K."/>
        </authorList>
    </citation>
    <scope>NUCLEOTIDE SEQUENCE [LARGE SCALE GENOMIC DNA]</scope>
    <source>
        <strain evidence="8">DSM 14469</strain>
    </source>
</reference>
<dbReference type="InterPro" id="IPR048279">
    <property type="entry name" value="MdtK-like"/>
</dbReference>
<dbReference type="GO" id="GO:0015297">
    <property type="term" value="F:antiporter activity"/>
    <property type="evidence" value="ECO:0007669"/>
    <property type="project" value="InterPro"/>
</dbReference>
<dbReference type="eggNOG" id="COG0534">
    <property type="taxonomic scope" value="Bacteria"/>
</dbReference>
<feature type="transmembrane region" description="Helical" evidence="7">
    <location>
        <begin position="307"/>
        <end position="328"/>
    </location>
</feature>
<dbReference type="Pfam" id="PF01554">
    <property type="entry name" value="MatE"/>
    <property type="match status" value="2"/>
</dbReference>
<dbReference type="AlphaFoldDB" id="C6L8W0"/>
<dbReference type="NCBIfam" id="TIGR00797">
    <property type="entry name" value="matE"/>
    <property type="match status" value="1"/>
</dbReference>
<feature type="transmembrane region" description="Helical" evidence="7">
    <location>
        <begin position="392"/>
        <end position="411"/>
    </location>
</feature>
<accession>C6L8W0</accession>
<feature type="transmembrane region" description="Helical" evidence="7">
    <location>
        <begin position="192"/>
        <end position="212"/>
    </location>
</feature>
<dbReference type="PIRSF" id="PIRSF006603">
    <property type="entry name" value="DinF"/>
    <property type="match status" value="1"/>
</dbReference>
<feature type="transmembrane region" description="Helical" evidence="7">
    <location>
        <begin position="41"/>
        <end position="65"/>
    </location>
</feature>
<evidence type="ECO:0000313" key="8">
    <source>
        <dbReference type="EMBL" id="EET62699.1"/>
    </source>
</evidence>
<comment type="caution">
    <text evidence="8">The sequence shown here is derived from an EMBL/GenBank/DDBJ whole genome shotgun (WGS) entry which is preliminary data.</text>
</comment>
<feature type="transmembrane region" description="Helical" evidence="7">
    <location>
        <begin position="423"/>
        <end position="451"/>
    </location>
</feature>
<dbReference type="InterPro" id="IPR002528">
    <property type="entry name" value="MATE_fam"/>
</dbReference>
<proteinExistence type="predicted"/>
<evidence type="ECO:0000256" key="4">
    <source>
        <dbReference type="ARBA" id="ARBA00022692"/>
    </source>
</evidence>
<feature type="transmembrane region" description="Helical" evidence="7">
    <location>
        <begin position="273"/>
        <end position="295"/>
    </location>
</feature>
<evidence type="ECO:0000313" key="9">
    <source>
        <dbReference type="Proteomes" id="UP000005561"/>
    </source>
</evidence>
<feature type="transmembrane region" description="Helical" evidence="7">
    <location>
        <begin position="85"/>
        <end position="106"/>
    </location>
</feature>
<dbReference type="PANTHER" id="PTHR42925:SF2">
    <property type="entry name" value="NA+ DRIVEN MULTIDRUG EFFLUX PUMP"/>
    <property type="match status" value="1"/>
</dbReference>
<feature type="transmembrane region" description="Helical" evidence="7">
    <location>
        <begin position="163"/>
        <end position="180"/>
    </location>
</feature>
<evidence type="ECO:0000256" key="3">
    <source>
        <dbReference type="ARBA" id="ARBA00022475"/>
    </source>
</evidence>
<dbReference type="STRING" id="168384.SAMN05660368_01680"/>
<evidence type="ECO:0000256" key="6">
    <source>
        <dbReference type="ARBA" id="ARBA00023136"/>
    </source>
</evidence>
<keyword evidence="5 7" id="KW-1133">Transmembrane helix</keyword>
<dbReference type="CDD" id="cd13134">
    <property type="entry name" value="MATE_like_8"/>
    <property type="match status" value="1"/>
</dbReference>
<keyword evidence="9" id="KW-1185">Reference proteome</keyword>
<evidence type="ECO:0000256" key="2">
    <source>
        <dbReference type="ARBA" id="ARBA00022448"/>
    </source>
</evidence>
<evidence type="ECO:0000256" key="5">
    <source>
        <dbReference type="ARBA" id="ARBA00022989"/>
    </source>
</evidence>
<evidence type="ECO:0000256" key="7">
    <source>
        <dbReference type="SAM" id="Phobius"/>
    </source>
</evidence>
<feature type="transmembrane region" description="Helical" evidence="7">
    <location>
        <begin position="349"/>
        <end position="372"/>
    </location>
</feature>
<protein>
    <submittedName>
        <fullName evidence="8">MATE efflux family protein</fullName>
    </submittedName>
</protein>
<dbReference type="PANTHER" id="PTHR42925">
    <property type="entry name" value="MULTIDRUG AND TOXIN EFFLUX PROTEIN MATE FAMILY"/>
    <property type="match status" value="1"/>
</dbReference>
<keyword evidence="4 7" id="KW-0812">Transmembrane</keyword>
<dbReference type="Proteomes" id="UP000005561">
    <property type="component" value="Unassembled WGS sequence"/>
</dbReference>
<dbReference type="InterPro" id="IPR047135">
    <property type="entry name" value="YsiQ"/>
</dbReference>
<dbReference type="EMBL" id="ACCL02000001">
    <property type="protein sequence ID" value="EET62699.1"/>
    <property type="molecule type" value="Genomic_DNA"/>
</dbReference>
<dbReference type="GO" id="GO:0042910">
    <property type="term" value="F:xenobiotic transmembrane transporter activity"/>
    <property type="evidence" value="ECO:0007669"/>
    <property type="project" value="InterPro"/>
</dbReference>
<sequence length="487" mass="53080">MLDIRCLLYYYYSSAKINRQGRDGMKYREKAKRNGEFYKKLFALVMPIAMQNLMSAIVSASDALMLGMQGQTALSAVSLATQVSFVLNLFYAALTIGATVLAAQYWGKGDRRAVEQVLAIVLRLSVIVSVLFFLAAVCCPKLLMRIFTNGTELIAPGASYLRIVSGSYLCMGVSQIYLCIMKNSGRTMRSTIYGSSAVVINLILNAVFIFGLCGFPVMGIRGAALATLIARIAELLLVLSENRKEEVVRIRLQYLRAPDSALKKDYIRYTTPVLANELVWGCGFTMFSVIMGHLGSDAVAANSIANIVKNIIACFCLGIGAGSGIIVGNELGRGNLEKAKEYGRKLCRIALAAGALSGIVLLALSPVIFLFASNLSLLAKEYLKGMLLICSYYLIGKSINSTVVAGIFCAGGDTKFGLCCDAVTMWVIIIPAGAIAAFVLKLPVLWVYFWLNLDEFVKLPAVYHHYKKYKWVKNLTVENAGMDSGQE</sequence>
<organism evidence="8 9">
    <name type="scientific">Marvinbryantia formatexigens DSM 14469</name>
    <dbReference type="NCBI Taxonomy" id="478749"/>
    <lineage>
        <taxon>Bacteria</taxon>
        <taxon>Bacillati</taxon>
        <taxon>Bacillota</taxon>
        <taxon>Clostridia</taxon>
        <taxon>Lachnospirales</taxon>
        <taxon>Lachnospiraceae</taxon>
        <taxon>Marvinbryantia</taxon>
    </lineage>
</organism>
<feature type="transmembrane region" description="Helical" evidence="7">
    <location>
        <begin position="218"/>
        <end position="239"/>
    </location>
</feature>